<protein>
    <recommendedName>
        <fullName evidence="7">Sodium/potassium-transporting ATPase subunit beta-1-interacting protein</fullName>
        <shortName evidence="7">Na(+)/K(+)-transporting ATPase subunit beta-1-interacting protein</shortName>
    </recommendedName>
</protein>
<evidence type="ECO:0000256" key="2">
    <source>
        <dbReference type="ARBA" id="ARBA00006364"/>
    </source>
</evidence>
<evidence type="ECO:0000256" key="4">
    <source>
        <dbReference type="ARBA" id="ARBA00022692"/>
    </source>
</evidence>
<feature type="compositionally biased region" description="Basic residues" evidence="8">
    <location>
        <begin position="211"/>
        <end position="220"/>
    </location>
</feature>
<sequence length="1391" mass="157938">MPFLRFIGWKCDDDMGSCTRRHLLLSICILQLLTTIERQIFDFLGFMWAPIFANFFHIIFVIFGFFGAYTFRLNYLITQNSEILNLGTGSVSWFEINGYGCKPTYSTNLTAEDHFTVVRPERVDGCLLDYTIVEIIHASIQLVLLVLGLSAASLMSGFFCDKDMINRRGEKPKPKPRHSLYSIEFSPPVDAVRSYLDESESSPREMTKPMTPRRVKRRSVMTRGTTSRQSSTSTRSSKNRSSTRASRRKFQQNPVTKLIDQQGPVNKAFPYPPQRYENPPLTESNLKYLNKDMSAPLTSNMNSFQHNILPDPIYYNMNSNTSLLQQSSAHAKNLSEGLSNPMYHHSNTNISNNPDIVEDPYHRPPSARSSYSNFHGTRYLSSYNPAQSSENVFTEIGNRAQPTPQVPQRKAQSRESVRSMAFLNNGPPAYNLNYHTPPDSETTITKQNFVKNGKNKNIVLVLGENYTRKTAATLLIAGARLESVREDIDYFSIKDEGGLIGDEDSQILPNLIVDNSTKVEYYDFPGFAENRDIVIDITATRCMYDLLNFAKTFKVLVAVMHQSVEFGSYKESFFELARHMTNLFDVTKYGKSFGMVVTRVSNYDEHNNPINLDDEMVIESIAKFLQEAKVELEGERDNTMTEEERTMNEEMIKFTEIFLERDSTTYTRISILRPVKKSGLLQEMPEIVSEKKRILNILNNNLKFVSTGDKDFGYSLSDRSVAYAGELLAKLNQQIVVHSDSICAEIKTFYGLRKPFNKSVADIQADIGVDNFFKLKSNSELITKFKQSALDLGIQINSTTLTNLSKSVDFSDFIHKTSKLDGFENINGEMKGRLISCAKDLFHDVEAPLRKFIPKAITDLLDNYIDSGQPDPYVLGNLTKFLSVGLNESAALNSTILRSLLNDRSNAYYDELSLNIEFVEFAQMLSDAKSQFSLKMSNELKRPIRKIRKQTESTLYDSINSVFRTIRAFCFQLEKKNFLNLEKAYQLTSMVTTNVSRIRTESFETLVSSLFEVVDGLRIHTLIENRTTIFRTVEFLKALSPDVTSLPVPSGIIENLNKLKKYVRDTPFWFSFLIDLREHLLTYDVQKGTLREKGDKLMSQSISSEDDSRNATEIGLEPMLKSFGITEFTNTAGIEEVNKYKLKALQAIWAETMFVSYSCSSDELVAKGSVILISNIIKLDCWSKAKRIDVFALSTIYVDADVDKDDMQAEISMISPLWEIIARLKNENRLFNLRGVQGDAYSAEADRSRAGSPGKPGYPGGNFLGIANSFENSQKLRVDVTGGRGGTGQKGGKGADGIRGRTPPRPKDDEKYGYVEYVQAQGFKTKHYPERTKTYTLGLTGEDKYNYYDVQLATKEVVVRVEQKHDMALRFTLNYIQNRDLFKVINIIIQY</sequence>
<feature type="region of interest" description="Disordered" evidence="8">
    <location>
        <begin position="1279"/>
        <end position="1310"/>
    </location>
</feature>
<keyword evidence="3 7" id="KW-1003">Cell membrane</keyword>
<comment type="subcellular location">
    <subcellularLocation>
        <location evidence="1 7">Cell membrane</location>
        <topology evidence="1 7">Multi-pass membrane protein</topology>
    </subcellularLocation>
</comment>
<feature type="non-terminal residue" evidence="9">
    <location>
        <position position="1"/>
    </location>
</feature>
<keyword evidence="10" id="KW-1185">Reference proteome</keyword>
<evidence type="ECO:0000256" key="5">
    <source>
        <dbReference type="ARBA" id="ARBA00022989"/>
    </source>
</evidence>
<dbReference type="GO" id="GO:0002028">
    <property type="term" value="P:regulation of sodium ion transport"/>
    <property type="evidence" value="ECO:0007669"/>
    <property type="project" value="UniProtKB-UniRule"/>
</dbReference>
<feature type="compositionally biased region" description="Low complexity" evidence="8">
    <location>
        <begin position="222"/>
        <end position="244"/>
    </location>
</feature>
<organism evidence="9 10">
    <name type="scientific">Pseudolycoriella hygida</name>
    <dbReference type="NCBI Taxonomy" id="35572"/>
    <lineage>
        <taxon>Eukaryota</taxon>
        <taxon>Metazoa</taxon>
        <taxon>Ecdysozoa</taxon>
        <taxon>Arthropoda</taxon>
        <taxon>Hexapoda</taxon>
        <taxon>Insecta</taxon>
        <taxon>Pterygota</taxon>
        <taxon>Neoptera</taxon>
        <taxon>Endopterygota</taxon>
        <taxon>Diptera</taxon>
        <taxon>Nematocera</taxon>
        <taxon>Sciaroidea</taxon>
        <taxon>Sciaridae</taxon>
        <taxon>Pseudolycoriella</taxon>
    </lineage>
</organism>
<feature type="transmembrane region" description="Helical" evidence="7">
    <location>
        <begin position="142"/>
        <end position="159"/>
    </location>
</feature>
<proteinExistence type="inferred from homology"/>
<name>A0A9Q0S3Q9_9DIPT</name>
<evidence type="ECO:0000256" key="6">
    <source>
        <dbReference type="ARBA" id="ARBA00023136"/>
    </source>
</evidence>
<evidence type="ECO:0000256" key="7">
    <source>
        <dbReference type="RuleBase" id="RU368041"/>
    </source>
</evidence>
<keyword evidence="5 7" id="KW-1133">Transmembrane helix</keyword>
<keyword evidence="4 7" id="KW-0812">Transmembrane</keyword>
<dbReference type="PANTHER" id="PTHR13084:SF6">
    <property type="entry name" value="SODIUM_POTASSIUM-TRANSPORTING ATPASE SUBUNIT BETA-1-INTERACTING PROTEIN"/>
    <property type="match status" value="1"/>
</dbReference>
<dbReference type="Proteomes" id="UP001151699">
    <property type="component" value="Chromosome B"/>
</dbReference>
<dbReference type="Pfam" id="PF05640">
    <property type="entry name" value="NKAIN"/>
    <property type="match status" value="1"/>
</dbReference>
<gene>
    <name evidence="9" type="primary">NKAIN</name>
    <name evidence="9" type="ORF">Bhyg_09229</name>
</gene>
<dbReference type="OrthoDB" id="10050321at2759"/>
<dbReference type="InterPro" id="IPR008516">
    <property type="entry name" value="Na/K-Atpase_Interacting"/>
</dbReference>
<dbReference type="PANTHER" id="PTHR13084">
    <property type="entry name" value="T-CELL LYMPHOMA BREAKPOINT-ASSOCIATED TARGET 1-RELATED"/>
    <property type="match status" value="1"/>
</dbReference>
<feature type="region of interest" description="Disordered" evidence="8">
    <location>
        <begin position="194"/>
        <end position="279"/>
    </location>
</feature>
<feature type="transmembrane region" description="Helical" evidence="7">
    <location>
        <begin position="48"/>
        <end position="71"/>
    </location>
</feature>
<accession>A0A9Q0S3Q9</accession>
<keyword evidence="6 7" id="KW-0472">Membrane</keyword>
<evidence type="ECO:0000313" key="10">
    <source>
        <dbReference type="Proteomes" id="UP001151699"/>
    </source>
</evidence>
<feature type="compositionally biased region" description="Gly residues" evidence="8">
    <location>
        <begin position="1282"/>
        <end position="1297"/>
    </location>
</feature>
<reference evidence="9" key="1">
    <citation type="submission" date="2022-07" db="EMBL/GenBank/DDBJ databases">
        <authorList>
            <person name="Trinca V."/>
            <person name="Uliana J.V.C."/>
            <person name="Torres T.T."/>
            <person name="Ward R.J."/>
            <person name="Monesi N."/>
        </authorList>
    </citation>
    <scope>NUCLEOTIDE SEQUENCE</scope>
    <source>
        <strain evidence="9">HSMRA1968</strain>
        <tissue evidence="9">Whole embryos</tissue>
    </source>
</reference>
<evidence type="ECO:0000256" key="1">
    <source>
        <dbReference type="ARBA" id="ARBA00004651"/>
    </source>
</evidence>
<evidence type="ECO:0000256" key="3">
    <source>
        <dbReference type="ARBA" id="ARBA00022475"/>
    </source>
</evidence>
<dbReference type="GO" id="GO:0005886">
    <property type="term" value="C:plasma membrane"/>
    <property type="evidence" value="ECO:0007669"/>
    <property type="project" value="UniProtKB-SubCell"/>
</dbReference>
<dbReference type="EMBL" id="WJQU01000002">
    <property type="protein sequence ID" value="KAJ6644262.1"/>
    <property type="molecule type" value="Genomic_DNA"/>
</dbReference>
<comment type="similarity">
    <text evidence="2 7">Belongs to the NKAIN family.</text>
</comment>
<evidence type="ECO:0000313" key="9">
    <source>
        <dbReference type="EMBL" id="KAJ6644262.1"/>
    </source>
</evidence>
<comment type="caution">
    <text evidence="7">Lacks conserved residue(s) required for the propagation of feature annotation.</text>
</comment>
<evidence type="ECO:0000256" key="8">
    <source>
        <dbReference type="SAM" id="MobiDB-lite"/>
    </source>
</evidence>
<comment type="caution">
    <text evidence="9">The sequence shown here is derived from an EMBL/GenBank/DDBJ whole genome shotgun (WGS) entry which is preliminary data.</text>
</comment>